<dbReference type="EMBL" id="JWZT01003740">
    <property type="protein sequence ID" value="KII65720.1"/>
    <property type="molecule type" value="Genomic_DNA"/>
</dbReference>
<comment type="caution">
    <text evidence="1">The sequence shown here is derived from an EMBL/GenBank/DDBJ whole genome shotgun (WGS) entry which is preliminary data.</text>
</comment>
<evidence type="ECO:0000313" key="1">
    <source>
        <dbReference type="EMBL" id="KII65720.1"/>
    </source>
</evidence>
<gene>
    <name evidence="1" type="ORF">RF11_09611</name>
</gene>
<dbReference type="AlphaFoldDB" id="A0A0C2MMZ1"/>
<accession>A0A0C2MMZ1</accession>
<dbReference type="Proteomes" id="UP000031668">
    <property type="component" value="Unassembled WGS sequence"/>
</dbReference>
<evidence type="ECO:0000313" key="2">
    <source>
        <dbReference type="Proteomes" id="UP000031668"/>
    </source>
</evidence>
<sequence>MGQKLGSWYNVILILAFTKGRKDLDLPKGVPWYHNHMLYKELHSIIAFTSDEYIIILASVIKHHWYGVDFRKVIFGIDTLESETLVVEPFKRILNKIYFEMSLDKNYSTTVVGPF</sequence>
<keyword evidence="2" id="KW-1185">Reference proteome</keyword>
<organism evidence="1 2">
    <name type="scientific">Thelohanellus kitauei</name>
    <name type="common">Myxosporean</name>
    <dbReference type="NCBI Taxonomy" id="669202"/>
    <lineage>
        <taxon>Eukaryota</taxon>
        <taxon>Metazoa</taxon>
        <taxon>Cnidaria</taxon>
        <taxon>Myxozoa</taxon>
        <taxon>Myxosporea</taxon>
        <taxon>Bivalvulida</taxon>
        <taxon>Platysporina</taxon>
        <taxon>Myxobolidae</taxon>
        <taxon>Thelohanellus</taxon>
    </lineage>
</organism>
<name>A0A0C2MMZ1_THEKT</name>
<reference evidence="1 2" key="1">
    <citation type="journal article" date="2014" name="Genome Biol. Evol.">
        <title>The genome of the myxosporean Thelohanellus kitauei shows adaptations to nutrient acquisition within its fish host.</title>
        <authorList>
            <person name="Yang Y."/>
            <person name="Xiong J."/>
            <person name="Zhou Z."/>
            <person name="Huo F."/>
            <person name="Miao W."/>
            <person name="Ran C."/>
            <person name="Liu Y."/>
            <person name="Zhang J."/>
            <person name="Feng J."/>
            <person name="Wang M."/>
            <person name="Wang M."/>
            <person name="Wang L."/>
            <person name="Yao B."/>
        </authorList>
    </citation>
    <scope>NUCLEOTIDE SEQUENCE [LARGE SCALE GENOMIC DNA]</scope>
    <source>
        <strain evidence="1">Wuqing</strain>
    </source>
</reference>
<protein>
    <submittedName>
        <fullName evidence="1">Uncharacterized protein</fullName>
    </submittedName>
</protein>
<proteinExistence type="predicted"/>